<dbReference type="Pfam" id="PF19418">
    <property type="entry name" value="DEPDC5_CTD"/>
    <property type="match status" value="2"/>
</dbReference>
<dbReference type="InterPro" id="IPR027244">
    <property type="entry name" value="IML1"/>
</dbReference>
<dbReference type="InterPro" id="IPR036388">
    <property type="entry name" value="WH-like_DNA-bd_sf"/>
</dbReference>
<dbReference type="InterPro" id="IPR045838">
    <property type="entry name" value="DEPDC5_CTD"/>
</dbReference>
<dbReference type="GO" id="GO:1904262">
    <property type="term" value="P:negative regulation of TORC1 signaling"/>
    <property type="evidence" value="ECO:0007669"/>
    <property type="project" value="TreeGrafter"/>
</dbReference>
<dbReference type="SUPFAM" id="SSF46785">
    <property type="entry name" value="Winged helix' DNA-binding domain"/>
    <property type="match status" value="1"/>
</dbReference>
<reference evidence="3" key="1">
    <citation type="submission" date="2020-11" db="EMBL/GenBank/DDBJ databases">
        <authorList>
            <person name="Tran Van P."/>
        </authorList>
    </citation>
    <scope>NUCLEOTIDE SEQUENCE</scope>
</reference>
<dbReference type="PANTHER" id="PTHR13179:SF8">
    <property type="entry name" value="GATOR COMPLEX PROTEIN DEPDC5"/>
    <property type="match status" value="1"/>
</dbReference>
<dbReference type="PANTHER" id="PTHR13179">
    <property type="entry name" value="DEP DOMAIN CONTAINING PROTEIN 5"/>
    <property type="match status" value="1"/>
</dbReference>
<dbReference type="AlphaFoldDB" id="A0A7R9AKQ4"/>
<dbReference type="GO" id="GO:0034198">
    <property type="term" value="P:cellular response to amino acid starvation"/>
    <property type="evidence" value="ECO:0007669"/>
    <property type="project" value="TreeGrafter"/>
</dbReference>
<dbReference type="GO" id="GO:0010508">
    <property type="term" value="P:positive regulation of autophagy"/>
    <property type="evidence" value="ECO:0007669"/>
    <property type="project" value="TreeGrafter"/>
</dbReference>
<name>A0A7R9AKQ4_TIMSH</name>
<feature type="domain" description="DEP" evidence="2">
    <location>
        <begin position="80"/>
        <end position="156"/>
    </location>
</feature>
<proteinExistence type="predicted"/>
<sequence>MERVKAEGGGGGSGRVSPASEVAVGEKSSQQQPPPVDYHQSDSSQQLAEVPDESVVTKADFHLLKSSATLPEILESMRHPQTGVVFLMHHASLPSFTFISADAVQWVIGHMEGVVCEEQAVTIMEVSMLKEHYICHASGDFGHPFIVGFYLYHLVHPEKEGQKDPEYLQPLGDLESFENEWIEVEVKHPGGWRQGACPQALEAGVPKFLRDTLPGSCDEDAEQPRKWTVPLYKHTHLETDVNNKSDRIEWGHCRYQSLYKPNRAYELVVQWVCSSGTIVSDLIMGWARKAQSSGFQVIPIPADPLALPFTHKSDPLRGPIFIPLDTECLMGNKSYLFEMFPEETWDQRLFHFQEAVLEKFGFVQCTVENFSVSSPGTVAKTMTHHEQVYFVPIVTHAAEIWTLNVSETMKVEAMGMKVVGSMLAGCGKKITREAKKEMGGVDNRKCRAHSNSISRPGLSSKHPGIQGARRYPVHSDALSSPHEEYITRHVSGKNNDDYNTERRTGFLWSWNHMLSRRWRSSSTPATGDEMFQAKFLRDFREFCANTNNRLLDFWDTSWALKTQTSKSLG</sequence>
<protein>
    <recommendedName>
        <fullName evidence="2">DEP domain-containing protein</fullName>
    </recommendedName>
</protein>
<dbReference type="Gene3D" id="1.10.10.10">
    <property type="entry name" value="Winged helix-like DNA-binding domain superfamily/Winged helix DNA-binding domain"/>
    <property type="match status" value="1"/>
</dbReference>
<dbReference type="InterPro" id="IPR036390">
    <property type="entry name" value="WH_DNA-bd_sf"/>
</dbReference>
<dbReference type="GO" id="GO:0005096">
    <property type="term" value="F:GTPase activator activity"/>
    <property type="evidence" value="ECO:0007669"/>
    <property type="project" value="InterPro"/>
</dbReference>
<dbReference type="EMBL" id="OC000044">
    <property type="protein sequence ID" value="CAD7255889.1"/>
    <property type="molecule type" value="Genomic_DNA"/>
</dbReference>
<feature type="region of interest" description="Disordered" evidence="1">
    <location>
        <begin position="1"/>
        <end position="51"/>
    </location>
</feature>
<feature type="region of interest" description="Disordered" evidence="1">
    <location>
        <begin position="438"/>
        <end position="466"/>
    </location>
</feature>
<dbReference type="SMART" id="SM00049">
    <property type="entry name" value="DEP"/>
    <property type="match status" value="1"/>
</dbReference>
<dbReference type="GO" id="GO:1990130">
    <property type="term" value="C:GATOR1 complex"/>
    <property type="evidence" value="ECO:0007669"/>
    <property type="project" value="TreeGrafter"/>
</dbReference>
<accession>A0A7R9AKQ4</accession>
<evidence type="ECO:0000256" key="1">
    <source>
        <dbReference type="SAM" id="MobiDB-lite"/>
    </source>
</evidence>
<organism evidence="3">
    <name type="scientific">Timema shepardi</name>
    <name type="common">Walking stick</name>
    <dbReference type="NCBI Taxonomy" id="629360"/>
    <lineage>
        <taxon>Eukaryota</taxon>
        <taxon>Metazoa</taxon>
        <taxon>Ecdysozoa</taxon>
        <taxon>Arthropoda</taxon>
        <taxon>Hexapoda</taxon>
        <taxon>Insecta</taxon>
        <taxon>Pterygota</taxon>
        <taxon>Neoptera</taxon>
        <taxon>Polyneoptera</taxon>
        <taxon>Phasmatodea</taxon>
        <taxon>Timematodea</taxon>
        <taxon>Timematoidea</taxon>
        <taxon>Timematidae</taxon>
        <taxon>Timema</taxon>
    </lineage>
</organism>
<dbReference type="InterPro" id="IPR000591">
    <property type="entry name" value="DEP_dom"/>
</dbReference>
<dbReference type="GO" id="GO:0005765">
    <property type="term" value="C:lysosomal membrane"/>
    <property type="evidence" value="ECO:0007669"/>
    <property type="project" value="TreeGrafter"/>
</dbReference>
<evidence type="ECO:0000313" key="3">
    <source>
        <dbReference type="EMBL" id="CAD7255889.1"/>
    </source>
</evidence>
<gene>
    <name evidence="3" type="ORF">TSIB3V08_LOCUS180</name>
</gene>
<evidence type="ECO:0000259" key="2">
    <source>
        <dbReference type="SMART" id="SM00049"/>
    </source>
</evidence>
<dbReference type="GO" id="GO:0035556">
    <property type="term" value="P:intracellular signal transduction"/>
    <property type="evidence" value="ECO:0007669"/>
    <property type="project" value="InterPro"/>
</dbReference>